<keyword evidence="3" id="KW-0521">NADP</keyword>
<evidence type="ECO:0000256" key="3">
    <source>
        <dbReference type="ARBA" id="ARBA00022857"/>
    </source>
</evidence>
<keyword evidence="6" id="KW-1185">Reference proteome</keyword>
<dbReference type="InterPro" id="IPR051721">
    <property type="entry name" value="Biopterin_syn/organic_redct"/>
</dbReference>
<name>A0A0V0TMR4_9BILA</name>
<dbReference type="GO" id="GO:0004757">
    <property type="term" value="F:sepiapterin reductase (NADP+) activity"/>
    <property type="evidence" value="ECO:0007669"/>
    <property type="project" value="TreeGrafter"/>
</dbReference>
<comment type="caution">
    <text evidence="5">The sequence shown here is derived from an EMBL/GenBank/DDBJ whole genome shotgun (WGS) entry which is preliminary data.</text>
</comment>
<comment type="subcellular location">
    <subcellularLocation>
        <location evidence="1">Cytoplasm</location>
    </subcellularLocation>
</comment>
<keyword evidence="2" id="KW-0963">Cytoplasm</keyword>
<dbReference type="InterPro" id="IPR002347">
    <property type="entry name" value="SDR_fam"/>
</dbReference>
<dbReference type="Proteomes" id="UP000055048">
    <property type="component" value="Unassembled WGS sequence"/>
</dbReference>
<dbReference type="Pfam" id="PF00106">
    <property type="entry name" value="adh_short"/>
    <property type="match status" value="1"/>
</dbReference>
<dbReference type="STRING" id="144512.A0A0V0TMR4"/>
<organism evidence="5 6">
    <name type="scientific">Trichinella murrelli</name>
    <dbReference type="NCBI Taxonomy" id="144512"/>
    <lineage>
        <taxon>Eukaryota</taxon>
        <taxon>Metazoa</taxon>
        <taxon>Ecdysozoa</taxon>
        <taxon>Nematoda</taxon>
        <taxon>Enoplea</taxon>
        <taxon>Dorylaimia</taxon>
        <taxon>Trichinellida</taxon>
        <taxon>Trichinellidae</taxon>
        <taxon>Trichinella</taxon>
    </lineage>
</organism>
<dbReference type="EMBL" id="JYDJ01000218">
    <property type="protein sequence ID" value="KRX39879.1"/>
    <property type="molecule type" value="Genomic_DNA"/>
</dbReference>
<evidence type="ECO:0000313" key="5">
    <source>
        <dbReference type="EMBL" id="KRX39879.1"/>
    </source>
</evidence>
<dbReference type="SUPFAM" id="SSF51735">
    <property type="entry name" value="NAD(P)-binding Rossmann-fold domains"/>
    <property type="match status" value="1"/>
</dbReference>
<evidence type="ECO:0000256" key="1">
    <source>
        <dbReference type="ARBA" id="ARBA00004496"/>
    </source>
</evidence>
<dbReference type="GO" id="GO:0005737">
    <property type="term" value="C:cytoplasm"/>
    <property type="evidence" value="ECO:0007669"/>
    <property type="project" value="UniProtKB-SubCell"/>
</dbReference>
<evidence type="ECO:0000256" key="2">
    <source>
        <dbReference type="ARBA" id="ARBA00022490"/>
    </source>
</evidence>
<protein>
    <submittedName>
        <fullName evidence="5">Sepiapterin reductase</fullName>
    </submittedName>
</protein>
<dbReference type="OrthoDB" id="153074at2759"/>
<dbReference type="GO" id="GO:0006729">
    <property type="term" value="P:tetrahydrobiopterin biosynthetic process"/>
    <property type="evidence" value="ECO:0007669"/>
    <property type="project" value="TreeGrafter"/>
</dbReference>
<keyword evidence="4" id="KW-0560">Oxidoreductase</keyword>
<dbReference type="PANTHER" id="PTHR44085">
    <property type="entry name" value="SEPIAPTERIN REDUCTASE"/>
    <property type="match status" value="1"/>
</dbReference>
<gene>
    <name evidence="5" type="primary">Spr</name>
    <name evidence="5" type="ORF">T05_13554</name>
</gene>
<reference evidence="5 6" key="1">
    <citation type="submission" date="2015-01" db="EMBL/GenBank/DDBJ databases">
        <title>Evolution of Trichinella species and genotypes.</title>
        <authorList>
            <person name="Korhonen P.K."/>
            <person name="Edoardo P."/>
            <person name="Giuseppe L.R."/>
            <person name="Gasser R.B."/>
        </authorList>
    </citation>
    <scope>NUCLEOTIDE SEQUENCE [LARGE SCALE GENOMIC DNA]</scope>
    <source>
        <strain evidence="5">ISS417</strain>
    </source>
</reference>
<dbReference type="Gene3D" id="3.40.50.720">
    <property type="entry name" value="NAD(P)-binding Rossmann-like Domain"/>
    <property type="match status" value="1"/>
</dbReference>
<evidence type="ECO:0000256" key="4">
    <source>
        <dbReference type="ARBA" id="ARBA00023002"/>
    </source>
</evidence>
<dbReference type="AlphaFoldDB" id="A0A0V0TMR4"/>
<accession>A0A0V0TMR4</accession>
<dbReference type="InterPro" id="IPR036291">
    <property type="entry name" value="NAD(P)-bd_dom_sf"/>
</dbReference>
<dbReference type="PANTHER" id="PTHR44085:SF2">
    <property type="entry name" value="SEPIAPTERIN REDUCTASE"/>
    <property type="match status" value="1"/>
</dbReference>
<sequence>MSTKYRGIIFEIEWNGPKVTTAIKKATVDWIFFFSLWKFDEKIINQKHTLPCFNEKKIWAVDGVIVALFSVVRAGEFVEQYLAPLFVRAMGGCEFWNRKTVCMITGASQNFGRALAENMASLLGPESVLILTSRHASRLGVVRQGMYERNCRLHVHLLTWDLAKPNGDQYLDDLRAIQLAHGLRDEQFELGLVVHNASTLNVLDKPVIEMRDEKILQETLNVNVVSMLVTNACFWSVFGQCEQKLIVNMSAPLAESTAPSFGMVGLGRSSRMTVLNVLALETPDVQVLHFNPGALDTSWLRTVIDHSHSQEIRHQLQAMYEQNRVFKANEVALAFLRYLAENEIQSGVEIDARQLIQRCC</sequence>
<proteinExistence type="predicted"/>
<evidence type="ECO:0000313" key="6">
    <source>
        <dbReference type="Proteomes" id="UP000055048"/>
    </source>
</evidence>